<name>A0ABP2YU13_STASI</name>
<organism evidence="1 2">
    <name type="scientific">Staphylococcus simulans UMC-CNS-990</name>
    <dbReference type="NCBI Taxonomy" id="1405498"/>
    <lineage>
        <taxon>Bacteria</taxon>
        <taxon>Bacillati</taxon>
        <taxon>Bacillota</taxon>
        <taxon>Bacilli</taxon>
        <taxon>Bacillales</taxon>
        <taxon>Staphylococcaceae</taxon>
        <taxon>Staphylococcus</taxon>
    </lineage>
</organism>
<evidence type="ECO:0008006" key="3">
    <source>
        <dbReference type="Google" id="ProtNLM"/>
    </source>
</evidence>
<dbReference type="RefSeq" id="WP_002481607.1">
    <property type="nucleotide sequence ID" value="NZ_AXDY01000004.1"/>
</dbReference>
<dbReference type="Proteomes" id="UP000017131">
    <property type="component" value="Unassembled WGS sequence"/>
</dbReference>
<evidence type="ECO:0000313" key="2">
    <source>
        <dbReference type="Proteomes" id="UP000017131"/>
    </source>
</evidence>
<gene>
    <name evidence="1" type="ORF">SSIM_05135</name>
</gene>
<protein>
    <recommendedName>
        <fullName evidence="3">Phage protein</fullName>
    </recommendedName>
</protein>
<keyword evidence="2" id="KW-1185">Reference proteome</keyword>
<sequence>MADYEIVEVVPEDFHRKELIKFLNKDIRYHIIETYEDEIEELYTMHYPHLVTDSVSMSMFYEGKPIENLVIDILSVKSKLKKFKHKATVYARNAYKLLDNYSSSDRKEILDYFYSKGATPYTSLISGFIQDSYRYNEEQRYKVYEKKEQLRKQKLAEEIKKSKIMTKEVIKI</sequence>
<comment type="caution">
    <text evidence="1">The sequence shown here is derived from an EMBL/GenBank/DDBJ whole genome shotgun (WGS) entry which is preliminary data.</text>
</comment>
<dbReference type="EMBL" id="AXDY01000004">
    <property type="protein sequence ID" value="ERS93583.1"/>
    <property type="molecule type" value="Genomic_DNA"/>
</dbReference>
<accession>A0ABP2YU13</accession>
<evidence type="ECO:0000313" key="1">
    <source>
        <dbReference type="EMBL" id="ERS93583.1"/>
    </source>
</evidence>
<proteinExistence type="predicted"/>
<reference evidence="1 2" key="1">
    <citation type="journal article" date="2013" name="Genome Announc.">
        <title>Draft Genome Sequence of Staphylococcus simulans UMC-CNS-990, Isolated from a Case of Chronic Bovine Mastitis.</title>
        <authorList>
            <person name="Calcutt M.J."/>
            <person name="Foecking M.F."/>
            <person name="Hsieh H.Y."/>
            <person name="Perry J."/>
            <person name="Stewart G.C."/>
            <person name="Middleton J.R."/>
        </authorList>
    </citation>
    <scope>NUCLEOTIDE SEQUENCE [LARGE SCALE GENOMIC DNA]</scope>
    <source>
        <strain evidence="1 2">UMC-CNS-990</strain>
    </source>
</reference>